<dbReference type="Pfam" id="PF05368">
    <property type="entry name" value="NmrA"/>
    <property type="match status" value="1"/>
</dbReference>
<evidence type="ECO:0000259" key="1">
    <source>
        <dbReference type="Pfam" id="PF05368"/>
    </source>
</evidence>
<proteinExistence type="predicted"/>
<organism evidence="2 3">
    <name type="scientific">Dactylosporangium salmoneum</name>
    <dbReference type="NCBI Taxonomy" id="53361"/>
    <lineage>
        <taxon>Bacteria</taxon>
        <taxon>Bacillati</taxon>
        <taxon>Actinomycetota</taxon>
        <taxon>Actinomycetes</taxon>
        <taxon>Micromonosporales</taxon>
        <taxon>Micromonosporaceae</taxon>
        <taxon>Dactylosporangium</taxon>
    </lineage>
</organism>
<dbReference type="PANTHER" id="PTHR47129:SF1">
    <property type="entry name" value="NMRA-LIKE DOMAIN-CONTAINING PROTEIN"/>
    <property type="match status" value="1"/>
</dbReference>
<evidence type="ECO:0000313" key="3">
    <source>
        <dbReference type="Proteomes" id="UP001501444"/>
    </source>
</evidence>
<name>A0ABP5SBT5_9ACTN</name>
<evidence type="ECO:0000313" key="2">
    <source>
        <dbReference type="EMBL" id="GAA2328656.1"/>
    </source>
</evidence>
<dbReference type="RefSeq" id="WP_344610581.1">
    <property type="nucleotide sequence ID" value="NZ_BAAARV010000005.1"/>
</dbReference>
<dbReference type="PANTHER" id="PTHR47129">
    <property type="entry name" value="QUINONE OXIDOREDUCTASE 2"/>
    <property type="match status" value="1"/>
</dbReference>
<dbReference type="Gene3D" id="3.90.25.10">
    <property type="entry name" value="UDP-galactose 4-epimerase, domain 1"/>
    <property type="match status" value="1"/>
</dbReference>
<dbReference type="InterPro" id="IPR052718">
    <property type="entry name" value="NmrA-type_oxidoreductase"/>
</dbReference>
<gene>
    <name evidence="2" type="ORF">GCM10010170_005440</name>
</gene>
<sequence length="284" mass="30488">MHFLKVSAYDPETTITVTGATGHLGKLILDSLKGHDVRGVARRPEEAGSGARYGDYDKPESLVEAFEGSDVLVFISASDVGRRLEQHRTVVEAAAAAKVGRIVYTSITRADTNPIPISPEHLATEEHIRSTGVPFTFLRNNWYLENYTGNLAATLEHGVVLGSAGDGRIAGATRADFAAAAAVVASTDGHDNAIYELGGDHAFTLTEFAEALARRFQTPVSYRDLPVEEYARTLEGFGVPDRFAEILAKSDAEIAKGALDVVTGELSRLLGRPTTTLDEFLATL</sequence>
<dbReference type="InterPro" id="IPR036291">
    <property type="entry name" value="NAD(P)-bd_dom_sf"/>
</dbReference>
<comment type="caution">
    <text evidence="2">The sequence shown here is derived from an EMBL/GenBank/DDBJ whole genome shotgun (WGS) entry which is preliminary data.</text>
</comment>
<reference evidence="3" key="1">
    <citation type="journal article" date="2019" name="Int. J. Syst. Evol. Microbiol.">
        <title>The Global Catalogue of Microorganisms (GCM) 10K type strain sequencing project: providing services to taxonomists for standard genome sequencing and annotation.</title>
        <authorList>
            <consortium name="The Broad Institute Genomics Platform"/>
            <consortium name="The Broad Institute Genome Sequencing Center for Infectious Disease"/>
            <person name="Wu L."/>
            <person name="Ma J."/>
        </authorList>
    </citation>
    <scope>NUCLEOTIDE SEQUENCE [LARGE SCALE GENOMIC DNA]</scope>
    <source>
        <strain evidence="3">JCM 3272</strain>
    </source>
</reference>
<dbReference type="Gene3D" id="3.40.50.720">
    <property type="entry name" value="NAD(P)-binding Rossmann-like Domain"/>
    <property type="match status" value="1"/>
</dbReference>
<accession>A0ABP5SBT5</accession>
<dbReference type="EMBL" id="BAAARV010000005">
    <property type="protein sequence ID" value="GAA2328656.1"/>
    <property type="molecule type" value="Genomic_DNA"/>
</dbReference>
<feature type="domain" description="NmrA-like" evidence="1">
    <location>
        <begin position="12"/>
        <end position="281"/>
    </location>
</feature>
<keyword evidence="3" id="KW-1185">Reference proteome</keyword>
<dbReference type="Proteomes" id="UP001501444">
    <property type="component" value="Unassembled WGS sequence"/>
</dbReference>
<protein>
    <submittedName>
        <fullName evidence="2">SDR family oxidoreductase</fullName>
    </submittedName>
</protein>
<dbReference type="CDD" id="cd05269">
    <property type="entry name" value="TMR_SDR_a"/>
    <property type="match status" value="1"/>
</dbReference>
<dbReference type="InterPro" id="IPR008030">
    <property type="entry name" value="NmrA-like"/>
</dbReference>
<dbReference type="SUPFAM" id="SSF51735">
    <property type="entry name" value="NAD(P)-binding Rossmann-fold domains"/>
    <property type="match status" value="1"/>
</dbReference>